<gene>
    <name evidence="2" type="ORF">JYZ213_LOCUS47369</name>
</gene>
<dbReference type="EMBL" id="CAJNOG010009262">
    <property type="protein sequence ID" value="CAF1571395.1"/>
    <property type="molecule type" value="Genomic_DNA"/>
</dbReference>
<name>A0A815YII6_9BILA</name>
<proteinExistence type="predicted"/>
<dbReference type="AlphaFoldDB" id="A0A815YII6"/>
<protein>
    <submittedName>
        <fullName evidence="2">Uncharacterized protein</fullName>
    </submittedName>
</protein>
<organism evidence="2 3">
    <name type="scientific">Adineta steineri</name>
    <dbReference type="NCBI Taxonomy" id="433720"/>
    <lineage>
        <taxon>Eukaryota</taxon>
        <taxon>Metazoa</taxon>
        <taxon>Spiralia</taxon>
        <taxon>Gnathifera</taxon>
        <taxon>Rotifera</taxon>
        <taxon>Eurotatoria</taxon>
        <taxon>Bdelloidea</taxon>
        <taxon>Adinetida</taxon>
        <taxon>Adinetidae</taxon>
        <taxon>Adineta</taxon>
    </lineage>
</organism>
<sequence>YLSPAVKEKPKPVERRWIPPSPYKHERPTSLSPEKKVEERKYCCNESGGAL</sequence>
<feature type="non-terminal residue" evidence="2">
    <location>
        <position position="1"/>
    </location>
</feature>
<evidence type="ECO:0000313" key="3">
    <source>
        <dbReference type="Proteomes" id="UP000663845"/>
    </source>
</evidence>
<dbReference type="Proteomes" id="UP000663845">
    <property type="component" value="Unassembled WGS sequence"/>
</dbReference>
<evidence type="ECO:0000256" key="1">
    <source>
        <dbReference type="SAM" id="MobiDB-lite"/>
    </source>
</evidence>
<evidence type="ECO:0000313" key="2">
    <source>
        <dbReference type="EMBL" id="CAF1571395.1"/>
    </source>
</evidence>
<reference evidence="2" key="1">
    <citation type="submission" date="2021-02" db="EMBL/GenBank/DDBJ databases">
        <authorList>
            <person name="Nowell W R."/>
        </authorList>
    </citation>
    <scope>NUCLEOTIDE SEQUENCE</scope>
</reference>
<accession>A0A815YII6</accession>
<comment type="caution">
    <text evidence="2">The sequence shown here is derived from an EMBL/GenBank/DDBJ whole genome shotgun (WGS) entry which is preliminary data.</text>
</comment>
<feature type="region of interest" description="Disordered" evidence="1">
    <location>
        <begin position="1"/>
        <end position="38"/>
    </location>
</feature>